<evidence type="ECO:0000313" key="3">
    <source>
        <dbReference type="Proteomes" id="UP000499080"/>
    </source>
</evidence>
<dbReference type="EMBL" id="BGPR01006405">
    <property type="protein sequence ID" value="GBN18708.1"/>
    <property type="molecule type" value="Genomic_DNA"/>
</dbReference>
<comment type="caution">
    <text evidence="2">The sequence shown here is derived from an EMBL/GenBank/DDBJ whole genome shotgun (WGS) entry which is preliminary data.</text>
</comment>
<accession>A0A4Y2LV79</accession>
<reference evidence="2 3" key="1">
    <citation type="journal article" date="2019" name="Sci. Rep.">
        <title>Orb-weaving spider Araneus ventricosus genome elucidates the spidroin gene catalogue.</title>
        <authorList>
            <person name="Kono N."/>
            <person name="Nakamura H."/>
            <person name="Ohtoshi R."/>
            <person name="Moran D.A.P."/>
            <person name="Shinohara A."/>
            <person name="Yoshida Y."/>
            <person name="Fujiwara M."/>
            <person name="Mori M."/>
            <person name="Tomita M."/>
            <person name="Arakawa K."/>
        </authorList>
    </citation>
    <scope>NUCLEOTIDE SEQUENCE [LARGE SCALE GENOMIC DNA]</scope>
</reference>
<keyword evidence="3" id="KW-1185">Reference proteome</keyword>
<proteinExistence type="predicted"/>
<sequence length="158" mass="18173">MDNLTMLCGIQNIVATSWRFRKIPCANRVCFGVEIRRLSVPRWVENGTEKSVTLDCEYVYNENDIRLVVKWFFEENLEPVYQWIPELGVRHTSGILHGRLDLNYTVNTVDAYSRYRALKISEPSTELSGKYTCLVTSLAGQDSRAQLMTVFGKLRSTV</sequence>
<name>A0A4Y2LV79_ARAVE</name>
<dbReference type="InterPro" id="IPR007110">
    <property type="entry name" value="Ig-like_dom"/>
</dbReference>
<dbReference type="InterPro" id="IPR036179">
    <property type="entry name" value="Ig-like_dom_sf"/>
</dbReference>
<evidence type="ECO:0000313" key="2">
    <source>
        <dbReference type="EMBL" id="GBN18708.1"/>
    </source>
</evidence>
<dbReference type="OrthoDB" id="6478865at2759"/>
<gene>
    <name evidence="2" type="ORF">AVEN_150847_1</name>
</gene>
<dbReference type="AlphaFoldDB" id="A0A4Y2LV79"/>
<evidence type="ECO:0000259" key="1">
    <source>
        <dbReference type="PROSITE" id="PS50835"/>
    </source>
</evidence>
<dbReference type="InterPro" id="IPR013783">
    <property type="entry name" value="Ig-like_fold"/>
</dbReference>
<organism evidence="2 3">
    <name type="scientific">Araneus ventricosus</name>
    <name type="common">Orbweaver spider</name>
    <name type="synonym">Epeira ventricosa</name>
    <dbReference type="NCBI Taxonomy" id="182803"/>
    <lineage>
        <taxon>Eukaryota</taxon>
        <taxon>Metazoa</taxon>
        <taxon>Ecdysozoa</taxon>
        <taxon>Arthropoda</taxon>
        <taxon>Chelicerata</taxon>
        <taxon>Arachnida</taxon>
        <taxon>Araneae</taxon>
        <taxon>Araneomorphae</taxon>
        <taxon>Entelegynae</taxon>
        <taxon>Araneoidea</taxon>
        <taxon>Araneidae</taxon>
        <taxon>Araneus</taxon>
    </lineage>
</organism>
<dbReference type="Proteomes" id="UP000499080">
    <property type="component" value="Unassembled WGS sequence"/>
</dbReference>
<protein>
    <recommendedName>
        <fullName evidence="1">Ig-like domain-containing protein</fullName>
    </recommendedName>
</protein>
<dbReference type="PANTHER" id="PTHR21261:SF2">
    <property type="entry name" value="GH04238P-RELATED"/>
    <property type="match status" value="1"/>
</dbReference>
<dbReference type="SUPFAM" id="SSF48726">
    <property type="entry name" value="Immunoglobulin"/>
    <property type="match status" value="1"/>
</dbReference>
<dbReference type="PROSITE" id="PS50835">
    <property type="entry name" value="IG_LIKE"/>
    <property type="match status" value="1"/>
</dbReference>
<dbReference type="Gene3D" id="2.60.40.10">
    <property type="entry name" value="Immunoglobulins"/>
    <property type="match status" value="1"/>
</dbReference>
<feature type="domain" description="Ig-like" evidence="1">
    <location>
        <begin position="24"/>
        <end position="149"/>
    </location>
</feature>
<dbReference type="PANTHER" id="PTHR21261">
    <property type="entry name" value="BEAT PROTEIN"/>
    <property type="match status" value="1"/>
</dbReference>